<gene>
    <name evidence="1" type="ORF">GGX14DRAFT_654051</name>
</gene>
<protein>
    <submittedName>
        <fullName evidence="1">Uncharacterized protein</fullName>
    </submittedName>
</protein>
<comment type="caution">
    <text evidence="1">The sequence shown here is derived from an EMBL/GenBank/DDBJ whole genome shotgun (WGS) entry which is preliminary data.</text>
</comment>
<dbReference type="AlphaFoldDB" id="A0AAD6YAF2"/>
<dbReference type="Proteomes" id="UP001219525">
    <property type="component" value="Unassembled WGS sequence"/>
</dbReference>
<name>A0AAD6YAF2_9AGAR</name>
<organism evidence="1 2">
    <name type="scientific">Mycena pura</name>
    <dbReference type="NCBI Taxonomy" id="153505"/>
    <lineage>
        <taxon>Eukaryota</taxon>
        <taxon>Fungi</taxon>
        <taxon>Dikarya</taxon>
        <taxon>Basidiomycota</taxon>
        <taxon>Agaricomycotina</taxon>
        <taxon>Agaricomycetes</taxon>
        <taxon>Agaricomycetidae</taxon>
        <taxon>Agaricales</taxon>
        <taxon>Marasmiineae</taxon>
        <taxon>Mycenaceae</taxon>
        <taxon>Mycena</taxon>
    </lineage>
</organism>
<reference evidence="1" key="1">
    <citation type="submission" date="2023-03" db="EMBL/GenBank/DDBJ databases">
        <title>Massive genome expansion in bonnet fungi (Mycena s.s.) driven by repeated elements and novel gene families across ecological guilds.</title>
        <authorList>
            <consortium name="Lawrence Berkeley National Laboratory"/>
            <person name="Harder C.B."/>
            <person name="Miyauchi S."/>
            <person name="Viragh M."/>
            <person name="Kuo A."/>
            <person name="Thoen E."/>
            <person name="Andreopoulos B."/>
            <person name="Lu D."/>
            <person name="Skrede I."/>
            <person name="Drula E."/>
            <person name="Henrissat B."/>
            <person name="Morin E."/>
            <person name="Kohler A."/>
            <person name="Barry K."/>
            <person name="LaButti K."/>
            <person name="Morin E."/>
            <person name="Salamov A."/>
            <person name="Lipzen A."/>
            <person name="Mereny Z."/>
            <person name="Hegedus B."/>
            <person name="Baldrian P."/>
            <person name="Stursova M."/>
            <person name="Weitz H."/>
            <person name="Taylor A."/>
            <person name="Grigoriev I.V."/>
            <person name="Nagy L.G."/>
            <person name="Martin F."/>
            <person name="Kauserud H."/>
        </authorList>
    </citation>
    <scope>NUCLEOTIDE SEQUENCE</scope>
    <source>
        <strain evidence="1">9144</strain>
    </source>
</reference>
<sequence length="201" mass="22315">MATCGKAMHGYLFVRLASLAYPELTARRDSSMSEVVWVYISPHEPSMYEGWERSEWILFFYIFLWNYMLLGPRSNEKDGTGTCPVPLLMAKSHFSTLQNGTECSCVGLAASDSVLAEPAIPAALSTNPAIQSSSMALEISQHTVSAPVTPLRCSNCKHTCKRSPIAGLSRQHKAKCGRQPLDLDWEVYDDEGNMQFRAFVV</sequence>
<evidence type="ECO:0000313" key="2">
    <source>
        <dbReference type="Proteomes" id="UP001219525"/>
    </source>
</evidence>
<proteinExistence type="predicted"/>
<accession>A0AAD6YAF2</accession>
<dbReference type="EMBL" id="JARJCW010000055">
    <property type="protein sequence ID" value="KAJ7202269.1"/>
    <property type="molecule type" value="Genomic_DNA"/>
</dbReference>
<evidence type="ECO:0000313" key="1">
    <source>
        <dbReference type="EMBL" id="KAJ7202269.1"/>
    </source>
</evidence>
<keyword evidence="2" id="KW-1185">Reference proteome</keyword>